<feature type="transmembrane region" description="Helical" evidence="2">
    <location>
        <begin position="56"/>
        <end position="73"/>
    </location>
</feature>
<name>A0ABS7VU27_9HYPH</name>
<keyword evidence="5" id="KW-1185">Reference proteome</keyword>
<proteinExistence type="predicted"/>
<evidence type="ECO:0000256" key="2">
    <source>
        <dbReference type="SAM" id="Phobius"/>
    </source>
</evidence>
<protein>
    <submittedName>
        <fullName evidence="4">Uncharacterized protein</fullName>
    </submittedName>
</protein>
<evidence type="ECO:0000256" key="1">
    <source>
        <dbReference type="SAM" id="MobiDB-lite"/>
    </source>
</evidence>
<keyword evidence="2" id="KW-1133">Transmembrane helix</keyword>
<keyword evidence="2" id="KW-0472">Membrane</keyword>
<dbReference type="EMBL" id="JAIRBM010000026">
    <property type="protein sequence ID" value="MBZ6079055.1"/>
    <property type="molecule type" value="Genomic_DNA"/>
</dbReference>
<dbReference type="RefSeq" id="WP_224315802.1">
    <property type="nucleotide sequence ID" value="NZ_JAIRBM010000026.1"/>
</dbReference>
<evidence type="ECO:0000313" key="5">
    <source>
        <dbReference type="Proteomes" id="UP000704176"/>
    </source>
</evidence>
<accession>A0ABS7VU27</accession>
<feature type="chain" id="PRO_5046310345" evidence="3">
    <location>
        <begin position="25"/>
        <end position="82"/>
    </location>
</feature>
<keyword evidence="2" id="KW-0812">Transmembrane</keyword>
<evidence type="ECO:0000256" key="3">
    <source>
        <dbReference type="SAM" id="SignalP"/>
    </source>
</evidence>
<organism evidence="4 5">
    <name type="scientific">Microvirga puerhi</name>
    <dbReference type="NCBI Taxonomy" id="2876078"/>
    <lineage>
        <taxon>Bacteria</taxon>
        <taxon>Pseudomonadati</taxon>
        <taxon>Pseudomonadota</taxon>
        <taxon>Alphaproteobacteria</taxon>
        <taxon>Hyphomicrobiales</taxon>
        <taxon>Methylobacteriaceae</taxon>
        <taxon>Microvirga</taxon>
    </lineage>
</organism>
<dbReference type="Proteomes" id="UP000704176">
    <property type="component" value="Unassembled WGS sequence"/>
</dbReference>
<keyword evidence="3" id="KW-0732">Signal</keyword>
<evidence type="ECO:0000313" key="4">
    <source>
        <dbReference type="EMBL" id="MBZ6079055.1"/>
    </source>
</evidence>
<feature type="compositionally biased region" description="Low complexity" evidence="1">
    <location>
        <begin position="42"/>
        <end position="53"/>
    </location>
</feature>
<gene>
    <name evidence="4" type="ORF">K9B37_22615</name>
</gene>
<sequence length="82" mass="8070">MNILHKSLVAAAVACVMGSFAAVAAPGGNPGPPPWAGGPGGNPNAPGQNKGAPGPLAGVGLPFLLLAGGYALVRRYRNRVRS</sequence>
<feature type="signal peptide" evidence="3">
    <location>
        <begin position="1"/>
        <end position="24"/>
    </location>
</feature>
<feature type="region of interest" description="Disordered" evidence="1">
    <location>
        <begin position="28"/>
        <end position="53"/>
    </location>
</feature>
<comment type="caution">
    <text evidence="4">The sequence shown here is derived from an EMBL/GenBank/DDBJ whole genome shotgun (WGS) entry which is preliminary data.</text>
</comment>
<reference evidence="4 5" key="1">
    <citation type="submission" date="2021-09" db="EMBL/GenBank/DDBJ databases">
        <title>The complete genome sequence of a new microorganism.</title>
        <authorList>
            <person name="Zi Z."/>
        </authorList>
    </citation>
    <scope>NUCLEOTIDE SEQUENCE [LARGE SCALE GENOMIC DNA]</scope>
    <source>
        <strain evidence="4 5">WGZ8</strain>
    </source>
</reference>